<protein>
    <submittedName>
        <fullName evidence="1">Structural protein</fullName>
    </submittedName>
</protein>
<proteinExistence type="predicted"/>
<gene>
    <name evidence="1" type="ORF">KTN4_242</name>
</gene>
<sequence>MPSIVPSQVPGPVALNSKVKFNFSADIQKVYYTVSPELPPVLSEYIAYDGDPATGGSPFIAVVQDGTGNVLYDCSFPKFYNLNYDTYQIPANTTNPQDLWGWVRYFYNAIGFIRNGSKYESTGKKFLVITDSNPSEPYSVLNTSGNGFKKILDTAARVQDSTYDVYYPEMMGGTVDLTLTDLNKYYACILFSTKDHNTGALTPERVSQATIDNLATWRKSGNGIFVITDSASRDYTNIEDAKENNGSFAFTANRLAFNFGSYFSGVVDRSDVQYTVNQMLSWSPKAASSGLFTGMNKSIGNGQVTDFVIKGDSSESEIKLVTFPAYNKEDIPEFTFDHTGEYIYNFLCTTSENPNKPYAISFRFQVGVDDGIFVARDNGQAIDTTQILTAKRYFDLNLGYSNGTDHQDYLGDIQINGYLVGSFLFSQGITQWDLITHGSTLLIHDNDQIRINVRVPYTYTMQHQVVLSSKPTSLYNEASLIGTMAWDDYKGISKAKIYEYINLSMTKYMYRVENAYKNNINIKPIVLTALRRTFLGDTLNTANVYVYDNNSTWGKLAQRVQNGRHGDIVIFADTSKVVQYDELASTPGWYVMKDPGLADVTVAKLVPFFGNNRAIKNRLKTGDILDETTGQPISFHANWKIENDKLVKV</sequence>
<dbReference type="Proteomes" id="UP000224336">
    <property type="component" value="Segment"/>
</dbReference>
<evidence type="ECO:0000313" key="2">
    <source>
        <dbReference type="Proteomes" id="UP000224336"/>
    </source>
</evidence>
<dbReference type="EMBL" id="KU521356">
    <property type="protein sequence ID" value="ANM45000.1"/>
    <property type="molecule type" value="Genomic_DNA"/>
</dbReference>
<reference evidence="1 2" key="1">
    <citation type="journal article" date="2016" name="Sci. Rep.">
        <title>A proposed integrated approach for the preclinical evaluation of phage therapy in Pseudomonas infections.</title>
        <authorList>
            <person name="Danis-Wlodarczyk K."/>
            <person name="Vandenheuvel D."/>
            <person name="Jang H.B."/>
            <person name="Briers Y."/>
            <person name="Olszak T."/>
            <person name="Arabski M."/>
            <person name="Wasik S."/>
            <person name="Drabik M."/>
            <person name="Higgins G."/>
            <person name="Tyrrell J."/>
            <person name="Harvey B.J."/>
            <person name="Noben J.P."/>
            <person name="Lavigne R."/>
            <person name="Drulis-Kawa Z."/>
        </authorList>
    </citation>
    <scope>NUCLEOTIDE SEQUENCE [LARGE SCALE GENOMIC DNA]</scope>
</reference>
<organism evidence="1 2">
    <name type="scientific">Pseudomonas phage KTN4</name>
    <dbReference type="NCBI Taxonomy" id="1862701"/>
    <lineage>
        <taxon>Viruses</taxon>
        <taxon>Duplodnaviria</taxon>
        <taxon>Heunggongvirae</taxon>
        <taxon>Uroviricota</taxon>
        <taxon>Caudoviricetes</taxon>
        <taxon>Chimalliviridae</taxon>
        <taxon>Phikzvirus</taxon>
        <taxon>Phikzvirus phiKZ</taxon>
    </lineage>
</organism>
<accession>A0A192Y6R2</accession>
<evidence type="ECO:0000313" key="1">
    <source>
        <dbReference type="EMBL" id="ANM45000.1"/>
    </source>
</evidence>
<name>A0A192Y6R2_9CAUD</name>